<accession>A0ABX7MFL3</accession>
<organism evidence="1 2">
    <name type="scientific">Erwinia amylovora</name>
    <name type="common">Fire blight bacteria</name>
    <dbReference type="NCBI Taxonomy" id="552"/>
    <lineage>
        <taxon>Bacteria</taxon>
        <taxon>Pseudomonadati</taxon>
        <taxon>Pseudomonadota</taxon>
        <taxon>Gammaproteobacteria</taxon>
        <taxon>Enterobacterales</taxon>
        <taxon>Erwiniaceae</taxon>
        <taxon>Erwinia</taxon>
    </lineage>
</organism>
<dbReference type="Proteomes" id="UP000662840">
    <property type="component" value="Chromosome"/>
</dbReference>
<dbReference type="RefSeq" id="WP_013035849.1">
    <property type="nucleotide sequence ID" value="NZ_CP024970.1"/>
</dbReference>
<evidence type="ECO:0000313" key="2">
    <source>
        <dbReference type="Proteomes" id="UP000662840"/>
    </source>
</evidence>
<reference evidence="1 2" key="1">
    <citation type="submission" date="2020-12" db="EMBL/GenBank/DDBJ databases">
        <title>Genome sequence of Erwinia amylovora ATCC15580, a type strain.</title>
        <authorList>
            <person name="Kang I.-J."/>
            <person name="Roh E."/>
        </authorList>
    </citation>
    <scope>NUCLEOTIDE SEQUENCE [LARGE SCALE GENOMIC DNA]</scope>
    <source>
        <strain evidence="1 2">ATCC 15580</strain>
    </source>
</reference>
<evidence type="ECO:0000313" key="1">
    <source>
        <dbReference type="EMBL" id="QSI91219.1"/>
    </source>
</evidence>
<gene>
    <name evidence="1" type="ORF">JGC47_14165</name>
</gene>
<dbReference type="GeneID" id="97607147"/>
<proteinExistence type="predicted"/>
<dbReference type="EMBL" id="CP066796">
    <property type="protein sequence ID" value="QSI91219.1"/>
    <property type="molecule type" value="Genomic_DNA"/>
</dbReference>
<protein>
    <submittedName>
        <fullName evidence="1">Uncharacterized protein</fullName>
    </submittedName>
</protein>
<sequence length="159" mass="18741">MKLEFNLNSLIINGNILLSPFQSKNKLISENLPWEEWIRNDNEVVSYRIILVDKKSKSKVFLIVTFISPINDNSLLCSWYLSPENLMNGEQKKPEGKVTKSLRKWFFDKTKVEIPIGGDWGHIDAVYDHWNTVGVIACNYRYSFKSESEWEKYRKINEF</sequence>
<name>A0ABX7MFL3_ERWAM</name>
<keyword evidence="2" id="KW-1185">Reference proteome</keyword>